<dbReference type="PANTHER" id="PTHR38687">
    <property type="entry name" value="CELL DIVISION PROTEIN DEDD-RELATED"/>
    <property type="match status" value="1"/>
</dbReference>
<protein>
    <submittedName>
        <fullName evidence="4">SPOR domain-containing protein</fullName>
    </submittedName>
</protein>
<gene>
    <name evidence="4" type="ORF">V6U78_06195</name>
</gene>
<keyword evidence="2" id="KW-0812">Transmembrane</keyword>
<dbReference type="Proteomes" id="UP001621714">
    <property type="component" value="Unassembled WGS sequence"/>
</dbReference>
<keyword evidence="5" id="KW-1185">Reference proteome</keyword>
<feature type="region of interest" description="Disordered" evidence="1">
    <location>
        <begin position="1"/>
        <end position="28"/>
    </location>
</feature>
<keyword evidence="2" id="KW-1133">Transmembrane helix</keyword>
<dbReference type="Gene3D" id="3.30.70.1070">
    <property type="entry name" value="Sporulation related repeat"/>
    <property type="match status" value="1"/>
</dbReference>
<name>A0ABW8PXN9_9GAMM</name>
<keyword evidence="2" id="KW-0472">Membrane</keyword>
<dbReference type="InterPro" id="IPR036680">
    <property type="entry name" value="SPOR-like_sf"/>
</dbReference>
<dbReference type="EMBL" id="JBANFI010000003">
    <property type="protein sequence ID" value="MFK7160624.1"/>
    <property type="molecule type" value="Genomic_DNA"/>
</dbReference>
<dbReference type="SUPFAM" id="SSF110997">
    <property type="entry name" value="Sporulation related repeat"/>
    <property type="match status" value="1"/>
</dbReference>
<dbReference type="InterPro" id="IPR052521">
    <property type="entry name" value="Cell_div_SPOR-domain"/>
</dbReference>
<feature type="transmembrane region" description="Helical" evidence="2">
    <location>
        <begin position="44"/>
        <end position="62"/>
    </location>
</feature>
<dbReference type="Pfam" id="PF05036">
    <property type="entry name" value="SPOR"/>
    <property type="match status" value="1"/>
</dbReference>
<dbReference type="RefSeq" id="WP_405338514.1">
    <property type="nucleotide sequence ID" value="NZ_JBANFI010000003.1"/>
</dbReference>
<evidence type="ECO:0000256" key="2">
    <source>
        <dbReference type="SAM" id="Phobius"/>
    </source>
</evidence>
<evidence type="ECO:0000256" key="1">
    <source>
        <dbReference type="SAM" id="MobiDB-lite"/>
    </source>
</evidence>
<evidence type="ECO:0000259" key="3">
    <source>
        <dbReference type="PROSITE" id="PS51724"/>
    </source>
</evidence>
<reference evidence="4 5" key="1">
    <citation type="submission" date="2024-02" db="EMBL/GenBank/DDBJ databases">
        <title>Marinospirillum sp. MEB 164 isolated from Lonar lake sediment.</title>
        <authorList>
            <person name="Joshi A."/>
            <person name="Thite S."/>
        </authorList>
    </citation>
    <scope>NUCLEOTIDE SEQUENCE [LARGE SCALE GENOMIC DNA]</scope>
    <source>
        <strain evidence="4 5">MEB164</strain>
    </source>
</reference>
<feature type="domain" description="SPOR" evidence="3">
    <location>
        <begin position="137"/>
        <end position="218"/>
    </location>
</feature>
<dbReference type="PROSITE" id="PS51724">
    <property type="entry name" value="SPOR"/>
    <property type="match status" value="1"/>
</dbReference>
<organism evidence="4 5">
    <name type="scientific">Marinospirillum alkalitolerans</name>
    <dbReference type="NCBI Taxonomy" id="3123374"/>
    <lineage>
        <taxon>Bacteria</taxon>
        <taxon>Pseudomonadati</taxon>
        <taxon>Pseudomonadota</taxon>
        <taxon>Gammaproteobacteria</taxon>
        <taxon>Oceanospirillales</taxon>
        <taxon>Oceanospirillaceae</taxon>
        <taxon>Marinospirillum</taxon>
    </lineage>
</organism>
<sequence>MAQDFASRQRKRPAESVRSATPTAPPVAAVAPAPSDFWSLLPGWGWLIGGGLLGLLIGVLIASPESTSPPPTVTERQEAVFDTEGVTRVRDAQPEPEAATTEPPARQTARFDFYTLLPEVEVIAPTVEAYQSTPRDASSAPRFMLQVGSFRQLQDAQRLEARLVALGFEQIQIQAVETATGGVWHRVQIGPWQDRRLMARAQDQLARAGIEFMLLRLRDEPTEAAPSAVNSTQ</sequence>
<evidence type="ECO:0000313" key="4">
    <source>
        <dbReference type="EMBL" id="MFK7160624.1"/>
    </source>
</evidence>
<accession>A0ABW8PXN9</accession>
<comment type="caution">
    <text evidence="4">The sequence shown here is derived from an EMBL/GenBank/DDBJ whole genome shotgun (WGS) entry which is preliminary data.</text>
</comment>
<evidence type="ECO:0000313" key="5">
    <source>
        <dbReference type="Proteomes" id="UP001621714"/>
    </source>
</evidence>
<dbReference type="InterPro" id="IPR007730">
    <property type="entry name" value="SPOR-like_dom"/>
</dbReference>
<proteinExistence type="predicted"/>